<dbReference type="Gene3D" id="2.70.70.10">
    <property type="entry name" value="Glucose Permease (Domain IIA)"/>
    <property type="match status" value="1"/>
</dbReference>
<reference evidence="3" key="2">
    <citation type="submission" date="2012-02" db="EMBL/GenBank/DDBJ databases">
        <authorList>
            <person name="Genoscope - CEA"/>
        </authorList>
    </citation>
    <scope>NUCLEOTIDE SEQUENCE</scope>
</reference>
<dbReference type="Pfam" id="PF01551">
    <property type="entry name" value="Peptidase_M23"/>
    <property type="match status" value="2"/>
</dbReference>
<keyword evidence="1" id="KW-0732">Signal</keyword>
<organism evidence="3">
    <name type="scientific">uncultured Flavobacteriia bacterium</name>
    <dbReference type="NCBI Taxonomy" id="212695"/>
    <lineage>
        <taxon>Bacteria</taxon>
        <taxon>Pseudomonadati</taxon>
        <taxon>Bacteroidota</taxon>
        <taxon>Flavobacteriia</taxon>
        <taxon>environmental samples</taxon>
    </lineage>
</organism>
<dbReference type="PANTHER" id="PTHR21666:SF289">
    <property type="entry name" value="L-ALA--D-GLU ENDOPEPTIDASE"/>
    <property type="match status" value="1"/>
</dbReference>
<dbReference type="InterPro" id="IPR016047">
    <property type="entry name" value="M23ase_b-sheet_dom"/>
</dbReference>
<dbReference type="InterPro" id="IPR011055">
    <property type="entry name" value="Dup_hybrid_motif"/>
</dbReference>
<accession>H6RH48</accession>
<reference evidence="3" key="1">
    <citation type="journal article" date="2012" name="Environ. Microbiol.">
        <title>Genomic content of uncultured Bacteroidetes from contrasting oceanic provinces in the North Atlantic Ocean.</title>
        <authorList>
            <person name="Gomez-Pereira P.R."/>
            <person name="Schuler M."/>
            <person name="Fuchs B.M."/>
            <person name="Bennke C."/>
            <person name="Teeling H."/>
            <person name="Waldmann J."/>
            <person name="Richter M."/>
            <person name="Barbe V."/>
            <person name="Bataille E."/>
            <person name="Glockner F.O."/>
            <person name="Amann R."/>
        </authorList>
    </citation>
    <scope>NUCLEOTIDE SEQUENCE</scope>
</reference>
<feature type="domain" description="M23ase beta-sheet core" evidence="2">
    <location>
        <begin position="47"/>
        <end position="114"/>
    </location>
</feature>
<dbReference type="GO" id="GO:0004222">
    <property type="term" value="F:metalloendopeptidase activity"/>
    <property type="evidence" value="ECO:0007669"/>
    <property type="project" value="TreeGrafter"/>
</dbReference>
<dbReference type="AlphaFoldDB" id="H6RH48"/>
<dbReference type="EMBL" id="FO117607">
    <property type="protein sequence ID" value="CCG00399.1"/>
    <property type="molecule type" value="Genomic_DNA"/>
</dbReference>
<evidence type="ECO:0000313" key="3">
    <source>
        <dbReference type="EMBL" id="CCG00359.1"/>
    </source>
</evidence>
<proteinExistence type="predicted"/>
<dbReference type="CDD" id="cd12797">
    <property type="entry name" value="M23_peptidase"/>
    <property type="match status" value="1"/>
</dbReference>
<dbReference type="InterPro" id="IPR050570">
    <property type="entry name" value="Cell_wall_metabolism_enzyme"/>
</dbReference>
<evidence type="ECO:0000256" key="1">
    <source>
        <dbReference type="ARBA" id="ARBA00022729"/>
    </source>
</evidence>
<name>H6RH48_9BACT</name>
<dbReference type="EMBL" id="FO117606">
    <property type="protein sequence ID" value="CCG00359.1"/>
    <property type="molecule type" value="Genomic_DNA"/>
</dbReference>
<dbReference type="SUPFAM" id="SSF51261">
    <property type="entry name" value="Duplicated hybrid motif"/>
    <property type="match status" value="1"/>
</dbReference>
<evidence type="ECO:0000259" key="2">
    <source>
        <dbReference type="Pfam" id="PF01551"/>
    </source>
</evidence>
<gene>
    <name evidence="4" type="ORF">VIS_S18_DB-B8_0004</name>
    <name evidence="3" type="ORF">VIS_S18DAB70004</name>
</gene>
<protein>
    <submittedName>
        <fullName evidence="3">M23 family peptidase</fullName>
    </submittedName>
    <submittedName>
        <fullName evidence="4">Peptidase family M23</fullName>
    </submittedName>
</protein>
<dbReference type="PANTHER" id="PTHR21666">
    <property type="entry name" value="PEPTIDASE-RELATED"/>
    <property type="match status" value="1"/>
</dbReference>
<feature type="domain" description="M23ase beta-sheet core" evidence="2">
    <location>
        <begin position="133"/>
        <end position="163"/>
    </location>
</feature>
<evidence type="ECO:0000313" key="4">
    <source>
        <dbReference type="EMBL" id="CCG00399.1"/>
    </source>
</evidence>
<sequence length="555" mass="64337">MNLFLRILFTSFFILNYSQAISQELDFHSPIDAPFDLSGTFGEYRSRFHTGIDFKSRGVQGQKIFSIEDGYISRIEVNNYGYGKVVYIDHPNGYTSVYAHLKDFSTKLDKFVRGEQYRLKKSTIKNFPKKGELKVEKGELIGYSGNTGGSFGPHLHFEIRDTDTQDALNPLMFNYEYIDKERPIIRGLYLIDEENTLVSSLPSKKEIKKLNDSTYTTNDIEFSQKTGLGIDIYDIQYKGLFNQNGVYKIDLLIDSLLVYSFKMDRIKFSQNHYRKIMYDYMSAIKNKTKVLKVYTPQNADLSFLGDNDFNGILDPSEYLNSYVSIIVSDWNNNSSYLNFRIKGNVNKDEISSYDGIEILTNQNYEINKNSSLIKIKKNTFYNDLLLNISYEDDTLDLGDDKDPFRKSMLIKLPQTITDTLEMRQSFIGRIKDNKITYIDSRNDDSYIYTNTSSLGKYIISRDTLKPEITPINFKHNSNISNRSTIRLRLKDEMSGIKSYNAFLNGKWALFEYEFKSNLIFHKISDNIINEGENILLINYQDGVGNKGVYKAIIYY</sequence>